<comment type="caution">
    <text evidence="2">The sequence shown here is derived from an EMBL/GenBank/DDBJ whole genome shotgun (WGS) entry which is preliminary data.</text>
</comment>
<name>A0A940Y7N0_9ACTN</name>
<feature type="compositionally biased region" description="Basic and acidic residues" evidence="1">
    <location>
        <begin position="1"/>
        <end position="10"/>
    </location>
</feature>
<evidence type="ECO:0000256" key="1">
    <source>
        <dbReference type="SAM" id="MobiDB-lite"/>
    </source>
</evidence>
<reference evidence="2 3" key="1">
    <citation type="submission" date="2021-04" db="EMBL/GenBank/DDBJ databases">
        <authorList>
            <person name="Tang X."/>
            <person name="Zhou X."/>
            <person name="Chen X."/>
            <person name="Cernava T."/>
            <person name="Zhang C."/>
        </authorList>
    </citation>
    <scope>NUCLEOTIDE SEQUENCE [LARGE SCALE GENOMIC DNA]</scope>
    <source>
        <strain evidence="2 3">BH-SS-21</strain>
    </source>
</reference>
<dbReference type="Proteomes" id="UP000677413">
    <property type="component" value="Unassembled WGS sequence"/>
</dbReference>
<evidence type="ECO:0000313" key="3">
    <source>
        <dbReference type="Proteomes" id="UP000677413"/>
    </source>
</evidence>
<protein>
    <submittedName>
        <fullName evidence="2">Uncharacterized protein</fullName>
    </submittedName>
</protein>
<organism evidence="2 3">
    <name type="scientific">Streptomyces liliiviolaceus</name>
    <dbReference type="NCBI Taxonomy" id="2823109"/>
    <lineage>
        <taxon>Bacteria</taxon>
        <taxon>Bacillati</taxon>
        <taxon>Actinomycetota</taxon>
        <taxon>Actinomycetes</taxon>
        <taxon>Kitasatosporales</taxon>
        <taxon>Streptomycetaceae</taxon>
        <taxon>Streptomyces</taxon>
    </lineage>
</organism>
<dbReference type="RefSeq" id="WP_210892390.1">
    <property type="nucleotide sequence ID" value="NZ_JAGPYQ010000002.1"/>
</dbReference>
<dbReference type="EMBL" id="JAGPYQ010000002">
    <property type="protein sequence ID" value="MBQ0854617.1"/>
    <property type="molecule type" value="Genomic_DNA"/>
</dbReference>
<evidence type="ECO:0000313" key="2">
    <source>
        <dbReference type="EMBL" id="MBQ0854617.1"/>
    </source>
</evidence>
<gene>
    <name evidence="2" type="ORF">J8N05_41380</name>
</gene>
<accession>A0A940Y7N0</accession>
<keyword evidence="3" id="KW-1185">Reference proteome</keyword>
<sequence>MTARTTRENDTMPGGGCFRRSPRPTGAPTGRGRRAVLAVSVAAAALALSACSETGDLAAYDLPSKAARYTFEAETNGVSTRWEYVSARPAKGDAPELNPCMGDMVGDNKAACRPEPLIFLRYDLNLALDNTAEADGTHRIEVVAYYQDRLTSPPRVTSLKVETSYDGGKSWHRATSKNAGTNTFTATIHHPGRKQAAQGVGLRITASDSKGDTVEQTLPTAYKLR</sequence>
<dbReference type="AlphaFoldDB" id="A0A940Y7N0"/>
<proteinExistence type="predicted"/>
<feature type="region of interest" description="Disordered" evidence="1">
    <location>
        <begin position="1"/>
        <end position="31"/>
    </location>
</feature>